<evidence type="ECO:0000313" key="1">
    <source>
        <dbReference type="EMBL" id="KAF0705693.1"/>
    </source>
</evidence>
<reference evidence="1 2" key="1">
    <citation type="submission" date="2019-08" db="EMBL/GenBank/DDBJ databases">
        <title>Whole genome of Aphis craccivora.</title>
        <authorList>
            <person name="Voronova N.V."/>
            <person name="Shulinski R.S."/>
            <person name="Bandarenka Y.V."/>
            <person name="Zhorov D.G."/>
            <person name="Warner D."/>
        </authorList>
    </citation>
    <scope>NUCLEOTIDE SEQUENCE [LARGE SCALE GENOMIC DNA]</scope>
    <source>
        <strain evidence="1">180601</strain>
        <tissue evidence="1">Whole Body</tissue>
    </source>
</reference>
<dbReference type="AlphaFoldDB" id="A0A6G0VQP5"/>
<dbReference type="Proteomes" id="UP000478052">
    <property type="component" value="Unassembled WGS sequence"/>
</dbReference>
<name>A0A6G0VQP5_APHCR</name>
<accession>A0A6G0VQP5</accession>
<organism evidence="1 2">
    <name type="scientific">Aphis craccivora</name>
    <name type="common">Cowpea aphid</name>
    <dbReference type="NCBI Taxonomy" id="307492"/>
    <lineage>
        <taxon>Eukaryota</taxon>
        <taxon>Metazoa</taxon>
        <taxon>Ecdysozoa</taxon>
        <taxon>Arthropoda</taxon>
        <taxon>Hexapoda</taxon>
        <taxon>Insecta</taxon>
        <taxon>Pterygota</taxon>
        <taxon>Neoptera</taxon>
        <taxon>Paraneoptera</taxon>
        <taxon>Hemiptera</taxon>
        <taxon>Sternorrhyncha</taxon>
        <taxon>Aphidomorpha</taxon>
        <taxon>Aphidoidea</taxon>
        <taxon>Aphididae</taxon>
        <taxon>Aphidini</taxon>
        <taxon>Aphis</taxon>
        <taxon>Aphis</taxon>
    </lineage>
</organism>
<dbReference type="EMBL" id="VUJU01013165">
    <property type="protein sequence ID" value="KAF0705693.1"/>
    <property type="molecule type" value="Genomic_DNA"/>
</dbReference>
<sequence length="336" mass="39310">MQIKLYGFGISIYYLIYSQHCQGVIHFETLSGQLPVIQMLSECHNISQITYWLSEWSTNTKITKIIVCDHSMALLGAIARSLAGEINLKTYMDKLFSVVMFQSNLNLKTFIRIDYAHVMKFLIYLKDIPKKNNELSRETAKLCLKQSIAGMDEIYVSDNEDNDLLLTQNIPNDENEDGCLKTWIDSIKKKSTLKYVISSTNCMYEKDNFHYLPDFSISLLKLLWIYPLWSAIVIKYFNISELTASSSSVESYFNDLNNRTLHGDNLPLRVDKFYYYRNKFQKIMVTTMMTVFTWSTLHLQKLKKTRRDWLSKKEENIVLCCTKSRNYAYNTCILAR</sequence>
<dbReference type="OrthoDB" id="10055366at2759"/>
<comment type="caution">
    <text evidence="1">The sequence shown here is derived from an EMBL/GenBank/DDBJ whole genome shotgun (WGS) entry which is preliminary data.</text>
</comment>
<proteinExistence type="predicted"/>
<gene>
    <name evidence="1" type="ORF">FWK35_00027798</name>
</gene>
<feature type="non-terminal residue" evidence="1">
    <location>
        <position position="336"/>
    </location>
</feature>
<protein>
    <submittedName>
        <fullName evidence="1">Uncharacterized protein</fullName>
    </submittedName>
</protein>
<keyword evidence="2" id="KW-1185">Reference proteome</keyword>
<evidence type="ECO:0000313" key="2">
    <source>
        <dbReference type="Proteomes" id="UP000478052"/>
    </source>
</evidence>